<sequence>MLQTQPPYMFYPEENMTTVEICELLRNTSTKAYSYHIAVPKYGVLFLSIVCLLLEIFQFVRARLRYITLGNLLEVTIYSLALCTTSDTDWCMYETGLRA</sequence>
<name>A0A4S2M9H1_OPIFE</name>
<comment type="caution">
    <text evidence="2">The sequence shown here is derived from an EMBL/GenBank/DDBJ whole genome shotgun (WGS) entry which is preliminary data.</text>
</comment>
<evidence type="ECO:0000256" key="1">
    <source>
        <dbReference type="SAM" id="Phobius"/>
    </source>
</evidence>
<dbReference type="Proteomes" id="UP000308267">
    <property type="component" value="Unassembled WGS sequence"/>
</dbReference>
<evidence type="ECO:0000313" key="3">
    <source>
        <dbReference type="Proteomes" id="UP000308267"/>
    </source>
</evidence>
<organism evidence="2 3">
    <name type="scientific">Opisthorchis felineus</name>
    <dbReference type="NCBI Taxonomy" id="147828"/>
    <lineage>
        <taxon>Eukaryota</taxon>
        <taxon>Metazoa</taxon>
        <taxon>Spiralia</taxon>
        <taxon>Lophotrochozoa</taxon>
        <taxon>Platyhelminthes</taxon>
        <taxon>Trematoda</taxon>
        <taxon>Digenea</taxon>
        <taxon>Opisthorchiida</taxon>
        <taxon>Opisthorchiata</taxon>
        <taxon>Opisthorchiidae</taxon>
        <taxon>Opisthorchis</taxon>
    </lineage>
</organism>
<feature type="non-terminal residue" evidence="2">
    <location>
        <position position="99"/>
    </location>
</feature>
<dbReference type="EMBL" id="SJOL01005148">
    <property type="protein sequence ID" value="TGZ70747.1"/>
    <property type="molecule type" value="Genomic_DNA"/>
</dbReference>
<accession>A0A4S2M9H1</accession>
<gene>
    <name evidence="2" type="ORF">CRM22_003019</name>
</gene>
<keyword evidence="1" id="KW-0472">Membrane</keyword>
<keyword evidence="1" id="KW-1133">Transmembrane helix</keyword>
<keyword evidence="1" id="KW-0812">Transmembrane</keyword>
<protein>
    <submittedName>
        <fullName evidence="2">Uncharacterized protein</fullName>
    </submittedName>
</protein>
<feature type="transmembrane region" description="Helical" evidence="1">
    <location>
        <begin position="42"/>
        <end position="60"/>
    </location>
</feature>
<dbReference type="OrthoDB" id="1661883at2759"/>
<dbReference type="STRING" id="147828.A0A4S2M9H1"/>
<dbReference type="AlphaFoldDB" id="A0A4S2M9H1"/>
<proteinExistence type="predicted"/>
<reference evidence="2 3" key="1">
    <citation type="journal article" date="2019" name="BMC Genomics">
        <title>New insights from Opisthorchis felineus genome: update on genomics of the epidemiologically important liver flukes.</title>
        <authorList>
            <person name="Ershov N.I."/>
            <person name="Mordvinov V.A."/>
            <person name="Prokhortchouk E.B."/>
            <person name="Pakharukova M.Y."/>
            <person name="Gunbin K.V."/>
            <person name="Ustyantsev K."/>
            <person name="Genaev M.A."/>
            <person name="Blinov A.G."/>
            <person name="Mazur A."/>
            <person name="Boulygina E."/>
            <person name="Tsygankova S."/>
            <person name="Khrameeva E."/>
            <person name="Chekanov N."/>
            <person name="Fan G."/>
            <person name="Xiao A."/>
            <person name="Zhang H."/>
            <person name="Xu X."/>
            <person name="Yang H."/>
            <person name="Solovyev V."/>
            <person name="Lee S.M."/>
            <person name="Liu X."/>
            <person name="Afonnikov D.A."/>
            <person name="Skryabin K.G."/>
        </authorList>
    </citation>
    <scope>NUCLEOTIDE SEQUENCE [LARGE SCALE GENOMIC DNA]</scope>
    <source>
        <strain evidence="2">AK-0245</strain>
        <tissue evidence="2">Whole organism</tissue>
    </source>
</reference>
<keyword evidence="3" id="KW-1185">Reference proteome</keyword>
<evidence type="ECO:0000313" key="2">
    <source>
        <dbReference type="EMBL" id="TGZ70747.1"/>
    </source>
</evidence>